<evidence type="ECO:0000256" key="2">
    <source>
        <dbReference type="ARBA" id="ARBA00023235"/>
    </source>
</evidence>
<evidence type="ECO:0000313" key="6">
    <source>
        <dbReference type="EMBL" id="RNB69854.1"/>
    </source>
</evidence>
<dbReference type="AlphaFoldDB" id="A0A3M8C2G4"/>
<comment type="caution">
    <text evidence="6">The sequence shown here is derived from an EMBL/GenBank/DDBJ whole genome shotgun (WGS) entry which is preliminary data.</text>
</comment>
<protein>
    <recommendedName>
        <fullName evidence="5">L-rhamnose mutarotase</fullName>
        <ecNumber evidence="5">5.1.3.32</ecNumber>
    </recommendedName>
</protein>
<reference evidence="6 7" key="1">
    <citation type="submission" date="2018-10" db="EMBL/GenBank/DDBJ databases">
        <title>Phylogenomics of Brevibacillus.</title>
        <authorList>
            <person name="Dunlap C."/>
        </authorList>
    </citation>
    <scope>NUCLEOTIDE SEQUENCE [LARGE SCALE GENOMIC DNA]</scope>
    <source>
        <strain evidence="6 7">JCM 15085</strain>
    </source>
</reference>
<evidence type="ECO:0000256" key="4">
    <source>
        <dbReference type="ARBA" id="ARBA00023308"/>
    </source>
</evidence>
<evidence type="ECO:0000256" key="1">
    <source>
        <dbReference type="ARBA" id="ARBA00022490"/>
    </source>
</evidence>
<gene>
    <name evidence="6" type="primary">rhaM</name>
    <name evidence="6" type="ORF">EDM58_23750</name>
</gene>
<dbReference type="InterPro" id="IPR008000">
    <property type="entry name" value="Rham/fucose_mutarotase"/>
</dbReference>
<keyword evidence="1" id="KW-0963">Cytoplasm</keyword>
<dbReference type="InterPro" id="IPR013448">
    <property type="entry name" value="L-rhamnose_mutarotase"/>
</dbReference>
<evidence type="ECO:0000256" key="3">
    <source>
        <dbReference type="ARBA" id="ARBA00023277"/>
    </source>
</evidence>
<dbReference type="Proteomes" id="UP000281915">
    <property type="component" value="Unassembled WGS sequence"/>
</dbReference>
<accession>A0A3M8C2G4</accession>
<name>A0A3M8C2G4_9BACL</name>
<dbReference type="PANTHER" id="PTHR34389:SF2">
    <property type="entry name" value="L-RHAMNOSE MUTAROTASE"/>
    <property type="match status" value="1"/>
</dbReference>
<dbReference type="NCBIfam" id="TIGR02625">
    <property type="entry name" value="YiiL_rotase"/>
    <property type="match status" value="1"/>
</dbReference>
<keyword evidence="4" id="KW-0684">Rhamnose metabolism</keyword>
<proteinExistence type="inferred from homology"/>
<dbReference type="GO" id="GO:0062192">
    <property type="term" value="F:L-rhamnose mutarotase activity"/>
    <property type="evidence" value="ECO:0007669"/>
    <property type="project" value="UniProtKB-UniRule"/>
</dbReference>
<dbReference type="Gene3D" id="3.30.70.100">
    <property type="match status" value="1"/>
</dbReference>
<sequence length="106" mass="12693">MIRKAFAMKVFADCHAEYQKRHEEIWPEMVEMLHEHGAQSYSIFLDAKTNTLFAYLEIEDEERWSKTVETEICQKWWAYMKDVMETHADHSPVTVELQEVFHLGNK</sequence>
<dbReference type="EMBL" id="RHHT01000073">
    <property type="protein sequence ID" value="RNB69854.1"/>
    <property type="molecule type" value="Genomic_DNA"/>
</dbReference>
<dbReference type="HAMAP" id="MF_01663">
    <property type="entry name" value="L_rham_rotase"/>
    <property type="match status" value="1"/>
</dbReference>
<keyword evidence="2 6" id="KW-0413">Isomerase</keyword>
<dbReference type="GO" id="GO:0005737">
    <property type="term" value="C:cytoplasm"/>
    <property type="evidence" value="ECO:0007669"/>
    <property type="project" value="InterPro"/>
</dbReference>
<organism evidence="6 7">
    <name type="scientific">Brevibacillus panacihumi</name>
    <dbReference type="NCBI Taxonomy" id="497735"/>
    <lineage>
        <taxon>Bacteria</taxon>
        <taxon>Bacillati</taxon>
        <taxon>Bacillota</taxon>
        <taxon>Bacilli</taxon>
        <taxon>Bacillales</taxon>
        <taxon>Paenibacillaceae</taxon>
        <taxon>Brevibacillus</taxon>
    </lineage>
</organism>
<dbReference type="RefSeq" id="WP_122915529.1">
    <property type="nucleotide sequence ID" value="NZ_RHHT01000073.1"/>
</dbReference>
<dbReference type="SUPFAM" id="SSF54909">
    <property type="entry name" value="Dimeric alpha+beta barrel"/>
    <property type="match status" value="1"/>
</dbReference>
<dbReference type="Pfam" id="PF05336">
    <property type="entry name" value="rhaM"/>
    <property type="match status" value="1"/>
</dbReference>
<evidence type="ECO:0000313" key="7">
    <source>
        <dbReference type="Proteomes" id="UP000281915"/>
    </source>
</evidence>
<evidence type="ECO:0000256" key="5">
    <source>
        <dbReference type="NCBIfam" id="TIGR02625"/>
    </source>
</evidence>
<dbReference type="EC" id="5.1.3.32" evidence="5"/>
<dbReference type="PANTHER" id="PTHR34389">
    <property type="entry name" value="L-RHAMNOSE MUTAROTASE"/>
    <property type="match status" value="1"/>
</dbReference>
<keyword evidence="3" id="KW-0119">Carbohydrate metabolism</keyword>
<dbReference type="InterPro" id="IPR011008">
    <property type="entry name" value="Dimeric_a/b-barrel"/>
</dbReference>
<dbReference type="GO" id="GO:0019301">
    <property type="term" value="P:rhamnose catabolic process"/>
    <property type="evidence" value="ECO:0007669"/>
    <property type="project" value="UniProtKB-UniRule"/>
</dbReference>